<dbReference type="PROSITE" id="PS51007">
    <property type="entry name" value="CYTC"/>
    <property type="match status" value="1"/>
</dbReference>
<keyword evidence="3 4" id="KW-0408">Iron</keyword>
<dbReference type="RefSeq" id="WP_344929511.1">
    <property type="nucleotide sequence ID" value="NZ_BAABCW010000017.1"/>
</dbReference>
<organism evidence="7 8">
    <name type="scientific">Aquimarina addita</name>
    <dbReference type="NCBI Taxonomy" id="870485"/>
    <lineage>
        <taxon>Bacteria</taxon>
        <taxon>Pseudomonadati</taxon>
        <taxon>Bacteroidota</taxon>
        <taxon>Flavobacteriia</taxon>
        <taxon>Flavobacteriales</taxon>
        <taxon>Flavobacteriaceae</taxon>
        <taxon>Aquimarina</taxon>
    </lineage>
</organism>
<evidence type="ECO:0000256" key="5">
    <source>
        <dbReference type="SAM" id="Phobius"/>
    </source>
</evidence>
<accession>A0ABP6UPU8</accession>
<keyword evidence="1 4" id="KW-0349">Heme</keyword>
<dbReference type="EMBL" id="BAABCW010000017">
    <property type="protein sequence ID" value="GAA3517238.1"/>
    <property type="molecule type" value="Genomic_DNA"/>
</dbReference>
<keyword evidence="5" id="KW-1133">Transmembrane helix</keyword>
<dbReference type="Proteomes" id="UP001500459">
    <property type="component" value="Unassembled WGS sequence"/>
</dbReference>
<dbReference type="InterPro" id="IPR032858">
    <property type="entry name" value="CcoP_N"/>
</dbReference>
<feature type="transmembrane region" description="Helical" evidence="5">
    <location>
        <begin position="129"/>
        <end position="146"/>
    </location>
</feature>
<dbReference type="Pfam" id="PF13442">
    <property type="entry name" value="Cytochrome_CBB3"/>
    <property type="match status" value="1"/>
</dbReference>
<evidence type="ECO:0000313" key="8">
    <source>
        <dbReference type="Proteomes" id="UP001500459"/>
    </source>
</evidence>
<dbReference type="Pfam" id="PF14715">
    <property type="entry name" value="FixP_N"/>
    <property type="match status" value="1"/>
</dbReference>
<dbReference type="InterPro" id="IPR009056">
    <property type="entry name" value="Cyt_c-like_dom"/>
</dbReference>
<feature type="transmembrane region" description="Helical" evidence="5">
    <location>
        <begin position="7"/>
        <end position="26"/>
    </location>
</feature>
<dbReference type="PANTHER" id="PTHR33751">
    <property type="entry name" value="CBB3-TYPE CYTOCHROME C OXIDASE SUBUNIT FIXP"/>
    <property type="match status" value="1"/>
</dbReference>
<evidence type="ECO:0000256" key="4">
    <source>
        <dbReference type="PROSITE-ProRule" id="PRU00433"/>
    </source>
</evidence>
<proteinExistence type="predicted"/>
<evidence type="ECO:0000313" key="7">
    <source>
        <dbReference type="EMBL" id="GAA3517238.1"/>
    </source>
</evidence>
<keyword evidence="5" id="KW-0812">Transmembrane</keyword>
<keyword evidence="5" id="KW-0472">Membrane</keyword>
<comment type="caution">
    <text evidence="7">The sequence shown here is derived from an EMBL/GenBank/DDBJ whole genome shotgun (WGS) entry which is preliminary data.</text>
</comment>
<dbReference type="Gene3D" id="6.10.280.130">
    <property type="match status" value="1"/>
</dbReference>
<keyword evidence="2 4" id="KW-0479">Metal-binding</keyword>
<protein>
    <submittedName>
        <fullName evidence="7">Cbb3-type cytochrome c oxidase N-terminal domain-containing protein</fullName>
    </submittedName>
</protein>
<gene>
    <name evidence="7" type="ORF">GCM10022393_34150</name>
</gene>
<evidence type="ECO:0000256" key="1">
    <source>
        <dbReference type="ARBA" id="ARBA00022617"/>
    </source>
</evidence>
<dbReference type="PANTHER" id="PTHR33751:SF1">
    <property type="entry name" value="CBB3-TYPE CYTOCHROME C OXIDASE SUBUNIT FIXP"/>
    <property type="match status" value="1"/>
</dbReference>
<dbReference type="InterPro" id="IPR036909">
    <property type="entry name" value="Cyt_c-like_dom_sf"/>
</dbReference>
<name>A0ABP6UPU8_9FLAO</name>
<dbReference type="Gene3D" id="1.10.760.10">
    <property type="entry name" value="Cytochrome c-like domain"/>
    <property type="match status" value="1"/>
</dbReference>
<feature type="transmembrane region" description="Helical" evidence="5">
    <location>
        <begin position="38"/>
        <end position="57"/>
    </location>
</feature>
<evidence type="ECO:0000256" key="3">
    <source>
        <dbReference type="ARBA" id="ARBA00023004"/>
    </source>
</evidence>
<dbReference type="InterPro" id="IPR038414">
    <property type="entry name" value="CcoP_N_sf"/>
</dbReference>
<evidence type="ECO:0000259" key="6">
    <source>
        <dbReference type="PROSITE" id="PS51007"/>
    </source>
</evidence>
<sequence length="328" mass="36666">MRTTASFLRILGFSVFGYFLLDYIGTKGETSIFLEQPWIWAVFGAVILFFVAGEICVEALRSVLYKTLSPEAKERYDEKAALAKANQFKWIKEKYKESLGTKPIEQEHEIILDHNYDGIRELDNNLPPWWVYGFYATIVFAVVYIIRFEVFDDYSQAEEYEIEVAEATIEIEAWKKTAKDLVDVNTVVLLTDASDLKTGENIFTTNCVACHKADGGGGIGPNLTDQHWILGGGIKNVFNTISEGGRDGKGMVSWKTELKPAEIAQVASYVLSLQGSTPAEPKAAEGEIWIDPDAPKIKEINTEPKKDSITNLSITEEMNPDISLVSKN</sequence>
<reference evidence="8" key="1">
    <citation type="journal article" date="2019" name="Int. J. Syst. Evol. Microbiol.">
        <title>The Global Catalogue of Microorganisms (GCM) 10K type strain sequencing project: providing services to taxonomists for standard genome sequencing and annotation.</title>
        <authorList>
            <consortium name="The Broad Institute Genomics Platform"/>
            <consortium name="The Broad Institute Genome Sequencing Center for Infectious Disease"/>
            <person name="Wu L."/>
            <person name="Ma J."/>
        </authorList>
    </citation>
    <scope>NUCLEOTIDE SEQUENCE [LARGE SCALE GENOMIC DNA]</scope>
    <source>
        <strain evidence="8">JCM 17106</strain>
    </source>
</reference>
<dbReference type="SUPFAM" id="SSF46626">
    <property type="entry name" value="Cytochrome c"/>
    <property type="match status" value="1"/>
</dbReference>
<keyword evidence="8" id="KW-1185">Reference proteome</keyword>
<dbReference type="InterPro" id="IPR050597">
    <property type="entry name" value="Cytochrome_c_Oxidase_Subunit"/>
</dbReference>
<evidence type="ECO:0000256" key="2">
    <source>
        <dbReference type="ARBA" id="ARBA00022723"/>
    </source>
</evidence>
<feature type="domain" description="Cytochrome c" evidence="6">
    <location>
        <begin position="194"/>
        <end position="274"/>
    </location>
</feature>